<dbReference type="NCBIfam" id="TIGR03552">
    <property type="entry name" value="F420_cofC"/>
    <property type="match status" value="1"/>
</dbReference>
<dbReference type="GO" id="GO:0052645">
    <property type="term" value="P:F420-0 metabolic process"/>
    <property type="evidence" value="ECO:0007669"/>
    <property type="project" value="UniProtKB-UniRule"/>
</dbReference>
<dbReference type="Gene3D" id="3.90.550.10">
    <property type="entry name" value="Spore Coat Polysaccharide Biosynthesis Protein SpsA, Chain A"/>
    <property type="match status" value="1"/>
</dbReference>
<keyword evidence="2 5" id="KW-0548">Nucleotidyltransferase</keyword>
<comment type="caution">
    <text evidence="6">The sequence shown here is derived from an EMBL/GenBank/DDBJ whole genome shotgun (WGS) entry which is preliminary data.</text>
</comment>
<dbReference type="PANTHER" id="PTHR40392:SF1">
    <property type="entry name" value="2-PHOSPHO-L-LACTATE GUANYLYLTRANSFERASE"/>
    <property type="match status" value="1"/>
</dbReference>
<dbReference type="PANTHER" id="PTHR40392">
    <property type="entry name" value="2-PHOSPHO-L-LACTATE GUANYLYLTRANSFERASE"/>
    <property type="match status" value="1"/>
</dbReference>
<keyword evidence="1 5" id="KW-0808">Transferase</keyword>
<dbReference type="SUPFAM" id="SSF53448">
    <property type="entry name" value="Nucleotide-diphospho-sugar transferases"/>
    <property type="match status" value="1"/>
</dbReference>
<evidence type="ECO:0000256" key="3">
    <source>
        <dbReference type="ARBA" id="ARBA00022741"/>
    </source>
</evidence>
<dbReference type="RefSeq" id="WP_207140549.1">
    <property type="nucleotide sequence ID" value="NZ_JAEKJZ010000001.1"/>
</dbReference>
<comment type="similarity">
    <text evidence="5">Belongs to the CofC family.</text>
</comment>
<dbReference type="GO" id="GO:0043814">
    <property type="term" value="F:phospholactate guanylyltransferase activity"/>
    <property type="evidence" value="ECO:0007669"/>
    <property type="project" value="InterPro"/>
</dbReference>
<gene>
    <name evidence="6" type="primary">cofC</name>
    <name evidence="5" type="synonym">fbiD</name>
    <name evidence="6" type="ORF">JF539_11655</name>
</gene>
<evidence type="ECO:0000256" key="2">
    <source>
        <dbReference type="ARBA" id="ARBA00022695"/>
    </source>
</evidence>
<protein>
    <recommendedName>
        <fullName evidence="5">3-phospho-D-glycerate guanylyltransferase</fullName>
        <shortName evidence="5">3PG guanylyltransferase</shortName>
        <ecNumber evidence="5">2.7.7.106</ecNumber>
    </recommendedName>
</protein>
<comment type="pathway">
    <text evidence="5">Cofactor biosynthesis; coenzyme F420 biosynthesis.</text>
</comment>
<organism evidence="6 7">
    <name type="scientific">Roseibium aggregatum</name>
    <dbReference type="NCBI Taxonomy" id="187304"/>
    <lineage>
        <taxon>Bacteria</taxon>
        <taxon>Pseudomonadati</taxon>
        <taxon>Pseudomonadota</taxon>
        <taxon>Alphaproteobacteria</taxon>
        <taxon>Hyphomicrobiales</taxon>
        <taxon>Stappiaceae</taxon>
        <taxon>Roseibium</taxon>
    </lineage>
</organism>
<comment type="function">
    <text evidence="5">Guanylyltransferase that catalyzes the activation of (2R)-3-phosphoglycerate (3PG) as 3-[(R)-glyceryl]-diphospho-5'-guanosine, via the condensation of 3PG with GTP. It is involved in the biosynthesis of a derivative of the hydride carrier cofactor coenzyme F420, 3PG-F420.</text>
</comment>
<dbReference type="HAMAP" id="MF_02114">
    <property type="entry name" value="CofC"/>
    <property type="match status" value="1"/>
</dbReference>
<evidence type="ECO:0000256" key="4">
    <source>
        <dbReference type="ARBA" id="ARBA00023134"/>
    </source>
</evidence>
<dbReference type="InterPro" id="IPR002835">
    <property type="entry name" value="CofC"/>
</dbReference>
<dbReference type="Pfam" id="PF01983">
    <property type="entry name" value="CofC"/>
    <property type="match status" value="1"/>
</dbReference>
<accession>A0A939EG92</accession>
<reference evidence="6" key="1">
    <citation type="submission" date="2020-12" db="EMBL/GenBank/DDBJ databases">
        <title>Oil enriched cultivation method for isolating marine PHA-producing bacteria.</title>
        <authorList>
            <person name="Zheng W."/>
            <person name="Yu S."/>
            <person name="Huang Y."/>
        </authorList>
    </citation>
    <scope>NUCLEOTIDE SEQUENCE</scope>
    <source>
        <strain evidence="6">SY-2-12</strain>
    </source>
</reference>
<keyword evidence="3 5" id="KW-0547">Nucleotide-binding</keyword>
<dbReference type="EMBL" id="JAEKJZ010000001">
    <property type="protein sequence ID" value="MBN9670989.1"/>
    <property type="molecule type" value="Genomic_DNA"/>
</dbReference>
<sequence length="221" mass="24144">MTVWAMIPVKSFEGAKSRLGSRLSPDLRLELAQAMYADTLTAIAGSSEVERLAVVTNDPEAREQAERRGADCLHDPDGGLNPALESGRTTLLSKGASTIVVLPSDIPAVRPADIDDIVRAGRERRSAVIVPDRLRQGTNALLVQHDMQLPFRFGANSFEVHLDLARAKNLPMRVLSLRHVECDCDTPEDIYRLAAIHPGPQTAQRLRAMDLALQEPGRTAP</sequence>
<evidence type="ECO:0000313" key="6">
    <source>
        <dbReference type="EMBL" id="MBN9670989.1"/>
    </source>
</evidence>
<dbReference type="GO" id="GO:0005525">
    <property type="term" value="F:GTP binding"/>
    <property type="evidence" value="ECO:0007669"/>
    <property type="project" value="UniProtKB-KW"/>
</dbReference>
<evidence type="ECO:0000256" key="5">
    <source>
        <dbReference type="HAMAP-Rule" id="MF_02114"/>
    </source>
</evidence>
<dbReference type="InterPro" id="IPR029044">
    <property type="entry name" value="Nucleotide-diphossugar_trans"/>
</dbReference>
<dbReference type="AlphaFoldDB" id="A0A939EG92"/>
<name>A0A939EG92_9HYPH</name>
<evidence type="ECO:0000313" key="7">
    <source>
        <dbReference type="Proteomes" id="UP000664096"/>
    </source>
</evidence>
<proteinExistence type="inferred from homology"/>
<dbReference type="EC" id="2.7.7.106" evidence="5"/>
<dbReference type="Proteomes" id="UP000664096">
    <property type="component" value="Unassembled WGS sequence"/>
</dbReference>
<evidence type="ECO:0000256" key="1">
    <source>
        <dbReference type="ARBA" id="ARBA00022679"/>
    </source>
</evidence>
<comment type="catalytic activity">
    <reaction evidence="5">
        <text>(2R)-3-phosphoglycerate + GTP + H(+) = 3-[(R)-glyceryl]-diphospho-5'-guanosine + diphosphate</text>
        <dbReference type="Rhea" id="RHEA:63440"/>
        <dbReference type="ChEBI" id="CHEBI:15378"/>
        <dbReference type="ChEBI" id="CHEBI:33019"/>
        <dbReference type="ChEBI" id="CHEBI:37565"/>
        <dbReference type="ChEBI" id="CHEBI:58272"/>
        <dbReference type="ChEBI" id="CHEBI:147306"/>
        <dbReference type="EC" id="2.7.7.106"/>
    </reaction>
</comment>
<keyword evidence="4 5" id="KW-0342">GTP-binding</keyword>